<dbReference type="Proteomes" id="UP000294796">
    <property type="component" value="Unassembled WGS sequence"/>
</dbReference>
<name>A0A4R5U492_9GAMM</name>
<feature type="transmembrane region" description="Helical" evidence="1">
    <location>
        <begin position="43"/>
        <end position="62"/>
    </location>
</feature>
<evidence type="ECO:0000256" key="1">
    <source>
        <dbReference type="SAM" id="Phobius"/>
    </source>
</evidence>
<keyword evidence="1" id="KW-0472">Membrane</keyword>
<gene>
    <name evidence="2" type="ORF">E2F46_01385</name>
</gene>
<evidence type="ECO:0000313" key="3">
    <source>
        <dbReference type="Proteomes" id="UP000294796"/>
    </source>
</evidence>
<proteinExistence type="predicted"/>
<dbReference type="AlphaFoldDB" id="A0A4R5U492"/>
<keyword evidence="3" id="KW-1185">Reference proteome</keyword>
<reference evidence="2 3" key="1">
    <citation type="submission" date="2019-03" db="EMBL/GenBank/DDBJ databases">
        <title>Luteimonas zhaokaii sp.nov., isolated from the rectal contents of Plateau pika in Yushu, Qinghai Province, China.</title>
        <authorList>
            <person name="Zhang G."/>
        </authorList>
    </citation>
    <scope>NUCLEOTIDE SEQUENCE [LARGE SCALE GENOMIC DNA]</scope>
    <source>
        <strain evidence="2 3">B9</strain>
    </source>
</reference>
<keyword evidence="1" id="KW-1133">Transmembrane helix</keyword>
<protein>
    <submittedName>
        <fullName evidence="2">Uncharacterized protein</fullName>
    </submittedName>
</protein>
<evidence type="ECO:0000313" key="2">
    <source>
        <dbReference type="EMBL" id="TDK28562.1"/>
    </source>
</evidence>
<feature type="transmembrane region" description="Helical" evidence="1">
    <location>
        <begin position="6"/>
        <end position="31"/>
    </location>
</feature>
<organism evidence="2 3">
    <name type="scientific">Luteimonas aestuarii</name>
    <dbReference type="NCBI Taxonomy" id="453837"/>
    <lineage>
        <taxon>Bacteria</taxon>
        <taxon>Pseudomonadati</taxon>
        <taxon>Pseudomonadota</taxon>
        <taxon>Gammaproteobacteria</taxon>
        <taxon>Lysobacterales</taxon>
        <taxon>Lysobacteraceae</taxon>
        <taxon>Luteimonas</taxon>
    </lineage>
</organism>
<dbReference type="RefSeq" id="WP_133320383.1">
    <property type="nucleotide sequence ID" value="NZ_SMTF01000001.1"/>
</dbReference>
<keyword evidence="1" id="KW-0812">Transmembrane</keyword>
<accession>A0A4R5U492</accession>
<dbReference type="EMBL" id="SMTF01000001">
    <property type="protein sequence ID" value="TDK28562.1"/>
    <property type="molecule type" value="Genomic_DNA"/>
</dbReference>
<sequence length="63" mass="6751">MITFGAIVTTAWVVLFLFIVFCIAGIHWKSAKRQTGVARRRSLLKAAIIAGLAVAVVLSLALP</sequence>
<comment type="caution">
    <text evidence="2">The sequence shown here is derived from an EMBL/GenBank/DDBJ whole genome shotgun (WGS) entry which is preliminary data.</text>
</comment>